<protein>
    <submittedName>
        <fullName evidence="1">Uncharacterized protein</fullName>
    </submittedName>
</protein>
<gene>
    <name evidence="1" type="ORF">BV25DRAFT_1921664</name>
</gene>
<reference evidence="1" key="2">
    <citation type="journal article" date="2022" name="New Phytol.">
        <title>Evolutionary transition to the ectomycorrhizal habit in the genomes of a hyperdiverse lineage of mushroom-forming fungi.</title>
        <authorList>
            <person name="Looney B."/>
            <person name="Miyauchi S."/>
            <person name="Morin E."/>
            <person name="Drula E."/>
            <person name="Courty P.E."/>
            <person name="Kohler A."/>
            <person name="Kuo A."/>
            <person name="LaButti K."/>
            <person name="Pangilinan J."/>
            <person name="Lipzen A."/>
            <person name="Riley R."/>
            <person name="Andreopoulos W."/>
            <person name="He G."/>
            <person name="Johnson J."/>
            <person name="Nolan M."/>
            <person name="Tritt A."/>
            <person name="Barry K.W."/>
            <person name="Grigoriev I.V."/>
            <person name="Nagy L.G."/>
            <person name="Hibbett D."/>
            <person name="Henrissat B."/>
            <person name="Matheny P.B."/>
            <person name="Labbe J."/>
            <person name="Martin F.M."/>
        </authorList>
    </citation>
    <scope>NUCLEOTIDE SEQUENCE</scope>
    <source>
        <strain evidence="1">HHB10654</strain>
    </source>
</reference>
<dbReference type="EMBL" id="MU277284">
    <property type="protein sequence ID" value="KAI0055662.1"/>
    <property type="molecule type" value="Genomic_DNA"/>
</dbReference>
<reference evidence="1" key="1">
    <citation type="submission" date="2021-03" db="EMBL/GenBank/DDBJ databases">
        <authorList>
            <consortium name="DOE Joint Genome Institute"/>
            <person name="Ahrendt S."/>
            <person name="Looney B.P."/>
            <person name="Miyauchi S."/>
            <person name="Morin E."/>
            <person name="Drula E."/>
            <person name="Courty P.E."/>
            <person name="Chicoki N."/>
            <person name="Fauchery L."/>
            <person name="Kohler A."/>
            <person name="Kuo A."/>
            <person name="Labutti K."/>
            <person name="Pangilinan J."/>
            <person name="Lipzen A."/>
            <person name="Riley R."/>
            <person name="Andreopoulos W."/>
            <person name="He G."/>
            <person name="Johnson J."/>
            <person name="Barry K.W."/>
            <person name="Grigoriev I.V."/>
            <person name="Nagy L."/>
            <person name="Hibbett D."/>
            <person name="Henrissat B."/>
            <person name="Matheny P.B."/>
            <person name="Labbe J."/>
            <person name="Martin F."/>
        </authorList>
    </citation>
    <scope>NUCLEOTIDE SEQUENCE</scope>
    <source>
        <strain evidence="1">HHB10654</strain>
    </source>
</reference>
<accession>A0ACB8SHF8</accession>
<evidence type="ECO:0000313" key="2">
    <source>
        <dbReference type="Proteomes" id="UP000814140"/>
    </source>
</evidence>
<feature type="non-terminal residue" evidence="1">
    <location>
        <position position="493"/>
    </location>
</feature>
<dbReference type="Proteomes" id="UP000814140">
    <property type="component" value="Unassembled WGS sequence"/>
</dbReference>
<name>A0ACB8SHF8_9AGAM</name>
<organism evidence="1 2">
    <name type="scientific">Artomyces pyxidatus</name>
    <dbReference type="NCBI Taxonomy" id="48021"/>
    <lineage>
        <taxon>Eukaryota</taxon>
        <taxon>Fungi</taxon>
        <taxon>Dikarya</taxon>
        <taxon>Basidiomycota</taxon>
        <taxon>Agaricomycotina</taxon>
        <taxon>Agaricomycetes</taxon>
        <taxon>Russulales</taxon>
        <taxon>Auriscalpiaceae</taxon>
        <taxon>Artomyces</taxon>
    </lineage>
</organism>
<proteinExistence type="predicted"/>
<keyword evidence="2" id="KW-1185">Reference proteome</keyword>
<sequence>MPPRKSKRVAMALILDDDSTPTLTPAQKAAATRKANQIAKAASKAAEDGGDKPPTRQRSRKGAQGQEDATDDVRVRKRAASSAEPVDSKGAQKSKKAKSAGNARKATVRKTAAAKDDAMELDEEADDAFEIIMPKPTVKAPLRRARKARVNSEGEDDEDMGDDDDFNGDEDEDEDGDEPEYSDEGAEADEVFDDDALDAPAAMKTSKALARQFKEAMPKWLGPSLASRNDDANTTADARVRKRGTDQASGNNIRVEDDPSTCKINRAQASTRNSPGGLGKNQAAQRPPTRESLDEEEDMVEVVAATQSSGRQRRESGGQARATRESSDEIEEVDAPVKLQSGRSTRSADKKPDAGGHWTLSGGHSRGQEGVDGPATLDVELDRTVFCKVEEDEDRKPDIAKAGKKWSKWNVTVPAVPGGKMSMRAQSDEIQKVLGDVNSIEMPRFMLFESSFPLAIPKKRLLSDAVLRSAKKHGPEELVERVKTVSRTAEEPP</sequence>
<comment type="caution">
    <text evidence="1">The sequence shown here is derived from an EMBL/GenBank/DDBJ whole genome shotgun (WGS) entry which is preliminary data.</text>
</comment>
<evidence type="ECO:0000313" key="1">
    <source>
        <dbReference type="EMBL" id="KAI0055662.1"/>
    </source>
</evidence>